<dbReference type="SUPFAM" id="SSF49410">
    <property type="entry name" value="Alpha-macroglobulin receptor domain"/>
    <property type="match status" value="1"/>
</dbReference>
<keyword evidence="3" id="KW-1185">Reference proteome</keyword>
<feature type="domain" description="Alpha-macroglobulin receptor-binding" evidence="1">
    <location>
        <begin position="39"/>
        <end position="129"/>
    </location>
</feature>
<dbReference type="SMART" id="SM01361">
    <property type="entry name" value="A2M_recep"/>
    <property type="match status" value="1"/>
</dbReference>
<evidence type="ECO:0000313" key="3">
    <source>
        <dbReference type="Proteomes" id="UP000051574"/>
    </source>
</evidence>
<dbReference type="EMBL" id="LJIG01009721">
    <property type="protein sequence ID" value="KRT82513.1"/>
    <property type="molecule type" value="Genomic_DNA"/>
</dbReference>
<name>A0A0T6B5F7_9SCAR</name>
<dbReference type="Gene3D" id="2.60.40.690">
    <property type="entry name" value="Alpha-macroglobulin, receptor-binding domain"/>
    <property type="match status" value="1"/>
</dbReference>
<reference evidence="2 3" key="1">
    <citation type="submission" date="2015-09" db="EMBL/GenBank/DDBJ databases">
        <title>Draft genome of the scarab beetle Oryctes borbonicus.</title>
        <authorList>
            <person name="Meyer J.M."/>
            <person name="Markov G.V."/>
            <person name="Baskaran P."/>
            <person name="Herrmann M."/>
            <person name="Sommer R.J."/>
            <person name="Roedelsperger C."/>
        </authorList>
    </citation>
    <scope>NUCLEOTIDE SEQUENCE [LARGE SCALE GENOMIC DNA]</scope>
    <source>
        <strain evidence="2">OB123</strain>
        <tissue evidence="2">Whole animal</tissue>
    </source>
</reference>
<gene>
    <name evidence="2" type="ORF">AMK59_3818</name>
</gene>
<evidence type="ECO:0000313" key="2">
    <source>
        <dbReference type="EMBL" id="KRT82513.1"/>
    </source>
</evidence>
<evidence type="ECO:0000259" key="1">
    <source>
        <dbReference type="SMART" id="SM01361"/>
    </source>
</evidence>
<dbReference type="Pfam" id="PF07677">
    <property type="entry name" value="A2M_recep"/>
    <property type="match status" value="1"/>
</dbReference>
<dbReference type="Proteomes" id="UP000051574">
    <property type="component" value="Unassembled WGS sequence"/>
</dbReference>
<proteinExistence type="predicted"/>
<dbReference type="InterPro" id="IPR036595">
    <property type="entry name" value="A-macroglobulin_rcpt-bd_sf"/>
</dbReference>
<dbReference type="InterPro" id="IPR009048">
    <property type="entry name" value="A-macroglobulin_rcpt-bd"/>
</dbReference>
<sequence>WSAVVQEILPDRSSVEEIEGKLPMLKIKTCFRWKGTESSGVLRMEISLFSGFELASAPPTLLDLRENILEMQHGYHGNNIWFIFANITNSCPICVQYLARSVFVISSLRPAYARVYPASREDLAAETFFHTKNKSNLLKGITDDDLITWFGSNGTAPENAFYDSKCAASKKDERALESLDKNISYSPKKVQNLTIVTYSININQNANRSEENVKTQWIIEPTAIPLKTNSTHNTPNNTIEVRFQSADEIILQLQNATANSTEDKEKSSKNQFKKLLKIKSIINEKKTKKIPKSKPLEIATSTPIPTASSSDPQQKELIVDMNVSPPKHINTDKQVFPVKFLEKPKDDDEKQVTFAPEEKDDKYILLDKEELWGMLKEVVSDEIRKSSEIMTHGRKSNKFT</sequence>
<organism evidence="2 3">
    <name type="scientific">Oryctes borbonicus</name>
    <dbReference type="NCBI Taxonomy" id="1629725"/>
    <lineage>
        <taxon>Eukaryota</taxon>
        <taxon>Metazoa</taxon>
        <taxon>Ecdysozoa</taxon>
        <taxon>Arthropoda</taxon>
        <taxon>Hexapoda</taxon>
        <taxon>Insecta</taxon>
        <taxon>Pterygota</taxon>
        <taxon>Neoptera</taxon>
        <taxon>Endopterygota</taxon>
        <taxon>Coleoptera</taxon>
        <taxon>Polyphaga</taxon>
        <taxon>Scarabaeiformia</taxon>
        <taxon>Scarabaeidae</taxon>
        <taxon>Dynastinae</taxon>
        <taxon>Oryctes</taxon>
    </lineage>
</organism>
<accession>A0A0T6B5F7</accession>
<dbReference type="AlphaFoldDB" id="A0A0T6B5F7"/>
<comment type="caution">
    <text evidence="2">The sequence shown here is derived from an EMBL/GenBank/DDBJ whole genome shotgun (WGS) entry which is preliminary data.</text>
</comment>
<feature type="non-terminal residue" evidence="2">
    <location>
        <position position="1"/>
    </location>
</feature>
<dbReference type="OrthoDB" id="2142040at2759"/>
<protein>
    <recommendedName>
        <fullName evidence="1">Alpha-macroglobulin receptor-binding domain-containing protein</fullName>
    </recommendedName>
</protein>
<dbReference type="GO" id="GO:0005576">
    <property type="term" value="C:extracellular region"/>
    <property type="evidence" value="ECO:0007669"/>
    <property type="project" value="InterPro"/>
</dbReference>